<sequence length="552" mass="63558">MLKNTILILVLILSLKIFSQNKRIDSVKKVIAQTFDKKEKAMSYLRLASAVADNDIESYKKYTDSAMSLAKKSKLLEIELRATINQGIYFKNRSDYQKSLALYIKVLERSNELNDKNELFLVASVNLANLYTRIKEYKKAIEIAKKSLDSINSDTDRFQTIKASLFNSLGISYSRLEQFDNALLSYNKVYQICKDIKAFNGEMTALNNIALIYRKQKNYEKAIGLCENILQSIKPGEYLRTEALTLLNSGVCYIALGNTEKAIDYLIRSKDISTKNGFRKTQMDCHLYLAEAYAEKGDYKTSYEEQAAYDKLKDDENNEIAATSKEDLRQELDKKIDVKQQTIDSAEASRKNILIISLISILLLTSLLFFHLKRKKLLKLQKEQLVVENEILNKHNTSLKVKLKTLAETKETQRSPIKSPRSKTTYTKLSLTKEQHKAYMDTILDYMEKHKPYLDFEISQTKLAQNLNMSTHHLTEVLSVSLGKNFYDFINLYRVNEAKIIIENLENHDIKMLAIAYKAGFKSKTSFNRVFKKHTGLTPSAYREQFVEQAST</sequence>
<evidence type="ECO:0000256" key="3">
    <source>
        <dbReference type="ARBA" id="ARBA00023163"/>
    </source>
</evidence>
<dbReference type="Gene3D" id="1.25.40.10">
    <property type="entry name" value="Tetratricopeptide repeat domain"/>
    <property type="match status" value="2"/>
</dbReference>
<dbReference type="Proteomes" id="UP000509302">
    <property type="component" value="Chromosome"/>
</dbReference>
<feature type="domain" description="HTH araC/xylS-type" evidence="7">
    <location>
        <begin position="441"/>
        <end position="545"/>
    </location>
</feature>
<dbReference type="InterPro" id="IPR019734">
    <property type="entry name" value="TPR_rpt"/>
</dbReference>
<name>A0A7H9ATI1_9FLAO</name>
<dbReference type="SMART" id="SM00028">
    <property type="entry name" value="TPR"/>
    <property type="match status" value="5"/>
</dbReference>
<keyword evidence="6" id="KW-0472">Membrane</keyword>
<dbReference type="EMBL" id="CP058595">
    <property type="protein sequence ID" value="QLG46793.1"/>
    <property type="molecule type" value="Genomic_DNA"/>
</dbReference>
<evidence type="ECO:0000256" key="1">
    <source>
        <dbReference type="ARBA" id="ARBA00023015"/>
    </source>
</evidence>
<keyword evidence="2" id="KW-0238">DNA-binding</keyword>
<accession>A0A7H9ATI1</accession>
<dbReference type="InterPro" id="IPR011990">
    <property type="entry name" value="TPR-like_helical_dom_sf"/>
</dbReference>
<dbReference type="InterPro" id="IPR020449">
    <property type="entry name" value="Tscrpt_reg_AraC-type_HTH"/>
</dbReference>
<feature type="transmembrane region" description="Helical" evidence="6">
    <location>
        <begin position="353"/>
        <end position="372"/>
    </location>
</feature>
<evidence type="ECO:0000313" key="9">
    <source>
        <dbReference type="Proteomes" id="UP000509302"/>
    </source>
</evidence>
<dbReference type="Pfam" id="PF13424">
    <property type="entry name" value="TPR_12"/>
    <property type="match status" value="2"/>
</dbReference>
<evidence type="ECO:0000256" key="4">
    <source>
        <dbReference type="PROSITE-ProRule" id="PRU00339"/>
    </source>
</evidence>
<keyword evidence="5" id="KW-0175">Coiled coil</keyword>
<dbReference type="InterPro" id="IPR018062">
    <property type="entry name" value="HTH_AraC-typ_CS"/>
</dbReference>
<dbReference type="Gene3D" id="1.10.10.60">
    <property type="entry name" value="Homeodomain-like"/>
    <property type="match status" value="2"/>
</dbReference>
<dbReference type="Pfam" id="PF12833">
    <property type="entry name" value="HTH_18"/>
    <property type="match status" value="1"/>
</dbReference>
<dbReference type="KEGG" id="cagg:HYG79_16025"/>
<dbReference type="PROSITE" id="PS00041">
    <property type="entry name" value="HTH_ARAC_FAMILY_1"/>
    <property type="match status" value="1"/>
</dbReference>
<feature type="coiled-coil region" evidence="5">
    <location>
        <begin position="127"/>
        <end position="154"/>
    </location>
</feature>
<dbReference type="PANTHER" id="PTHR43280:SF29">
    <property type="entry name" value="ARAC-FAMILY TRANSCRIPTIONAL REGULATOR"/>
    <property type="match status" value="1"/>
</dbReference>
<dbReference type="PROSITE" id="PS50005">
    <property type="entry name" value="TPR"/>
    <property type="match status" value="1"/>
</dbReference>
<dbReference type="PANTHER" id="PTHR43280">
    <property type="entry name" value="ARAC-FAMILY TRANSCRIPTIONAL REGULATOR"/>
    <property type="match status" value="1"/>
</dbReference>
<evidence type="ECO:0000256" key="6">
    <source>
        <dbReference type="SAM" id="Phobius"/>
    </source>
</evidence>
<proteinExistence type="predicted"/>
<keyword evidence="1" id="KW-0805">Transcription regulation</keyword>
<keyword evidence="4" id="KW-0802">TPR repeat</keyword>
<dbReference type="InterPro" id="IPR009057">
    <property type="entry name" value="Homeodomain-like_sf"/>
</dbReference>
<keyword evidence="3" id="KW-0804">Transcription</keyword>
<keyword evidence="6" id="KW-0812">Transmembrane</keyword>
<keyword evidence="6" id="KW-1133">Transmembrane helix</keyword>
<dbReference type="PROSITE" id="PS01124">
    <property type="entry name" value="HTH_ARAC_FAMILY_2"/>
    <property type="match status" value="1"/>
</dbReference>
<protein>
    <submittedName>
        <fullName evidence="8">AraC family transcriptional regulator</fullName>
    </submittedName>
</protein>
<evidence type="ECO:0000313" key="8">
    <source>
        <dbReference type="EMBL" id="QLG46793.1"/>
    </source>
</evidence>
<dbReference type="GO" id="GO:0043565">
    <property type="term" value="F:sequence-specific DNA binding"/>
    <property type="evidence" value="ECO:0007669"/>
    <property type="project" value="InterPro"/>
</dbReference>
<feature type="repeat" description="TPR" evidence="4">
    <location>
        <begin position="163"/>
        <end position="196"/>
    </location>
</feature>
<gene>
    <name evidence="8" type="ORF">HYG79_16025</name>
</gene>
<evidence type="ECO:0000256" key="2">
    <source>
        <dbReference type="ARBA" id="ARBA00023125"/>
    </source>
</evidence>
<evidence type="ECO:0000259" key="7">
    <source>
        <dbReference type="PROSITE" id="PS01124"/>
    </source>
</evidence>
<dbReference type="GO" id="GO:0003700">
    <property type="term" value="F:DNA-binding transcription factor activity"/>
    <property type="evidence" value="ECO:0007669"/>
    <property type="project" value="InterPro"/>
</dbReference>
<dbReference type="RefSeq" id="WP_179243072.1">
    <property type="nucleotide sequence ID" value="NZ_CP058595.1"/>
</dbReference>
<dbReference type="PRINTS" id="PR00032">
    <property type="entry name" value="HTHARAC"/>
</dbReference>
<dbReference type="InterPro" id="IPR018060">
    <property type="entry name" value="HTH_AraC"/>
</dbReference>
<evidence type="ECO:0000256" key="5">
    <source>
        <dbReference type="SAM" id="Coils"/>
    </source>
</evidence>
<dbReference type="SMART" id="SM00342">
    <property type="entry name" value="HTH_ARAC"/>
    <property type="match status" value="1"/>
</dbReference>
<dbReference type="SUPFAM" id="SSF46689">
    <property type="entry name" value="Homeodomain-like"/>
    <property type="match status" value="1"/>
</dbReference>
<keyword evidence="9" id="KW-1185">Reference proteome</keyword>
<dbReference type="SUPFAM" id="SSF48452">
    <property type="entry name" value="TPR-like"/>
    <property type="match status" value="2"/>
</dbReference>
<organism evidence="8 9">
    <name type="scientific">Costertonia aggregata</name>
    <dbReference type="NCBI Taxonomy" id="343403"/>
    <lineage>
        <taxon>Bacteria</taxon>
        <taxon>Pseudomonadati</taxon>
        <taxon>Bacteroidota</taxon>
        <taxon>Flavobacteriia</taxon>
        <taxon>Flavobacteriales</taxon>
        <taxon>Flavobacteriaceae</taxon>
        <taxon>Costertonia</taxon>
    </lineage>
</organism>
<reference evidence="8 9" key="1">
    <citation type="journal article" date="2006" name="Int. J. Syst. Evol. Microbiol.">
        <title>Costertonia aggregata gen. nov., sp. nov., a mesophilic marine bacterium of the family Flavobacteriaceae, isolated from a mature biofilm.</title>
        <authorList>
            <person name="Kwon K.K."/>
            <person name="Lee Y.K."/>
            <person name="Lee H.K."/>
        </authorList>
    </citation>
    <scope>NUCLEOTIDE SEQUENCE [LARGE SCALE GENOMIC DNA]</scope>
    <source>
        <strain evidence="8 9">KCCM 42265</strain>
    </source>
</reference>
<dbReference type="AlphaFoldDB" id="A0A7H9ATI1"/>